<dbReference type="EMBL" id="MFTO01000013">
    <property type="protein sequence ID" value="OGI63754.1"/>
    <property type="molecule type" value="Genomic_DNA"/>
</dbReference>
<evidence type="ECO:0000313" key="2">
    <source>
        <dbReference type="Proteomes" id="UP000178985"/>
    </source>
</evidence>
<organism evidence="1 2">
    <name type="scientific">Candidatus Nomurabacteria bacterium RIFCSPHIGHO2_01_FULL_40_20</name>
    <dbReference type="NCBI Taxonomy" id="1801738"/>
    <lineage>
        <taxon>Bacteria</taxon>
        <taxon>Candidatus Nomuraibacteriota</taxon>
    </lineage>
</organism>
<reference evidence="1 2" key="1">
    <citation type="journal article" date="2016" name="Nat. Commun.">
        <title>Thousands of microbial genomes shed light on interconnected biogeochemical processes in an aquifer system.</title>
        <authorList>
            <person name="Anantharaman K."/>
            <person name="Brown C.T."/>
            <person name="Hug L.A."/>
            <person name="Sharon I."/>
            <person name="Castelle C.J."/>
            <person name="Probst A.J."/>
            <person name="Thomas B.C."/>
            <person name="Singh A."/>
            <person name="Wilkins M.J."/>
            <person name="Karaoz U."/>
            <person name="Brodie E.L."/>
            <person name="Williams K.H."/>
            <person name="Hubbard S.S."/>
            <person name="Banfield J.F."/>
        </authorList>
    </citation>
    <scope>NUCLEOTIDE SEQUENCE [LARGE SCALE GENOMIC DNA]</scope>
</reference>
<name>A0A1F6V2U2_9BACT</name>
<protein>
    <submittedName>
        <fullName evidence="1">Uncharacterized protein</fullName>
    </submittedName>
</protein>
<dbReference type="Proteomes" id="UP000178985">
    <property type="component" value="Unassembled WGS sequence"/>
</dbReference>
<evidence type="ECO:0000313" key="1">
    <source>
        <dbReference type="EMBL" id="OGI63754.1"/>
    </source>
</evidence>
<comment type="caution">
    <text evidence="1">The sequence shown here is derived from an EMBL/GenBank/DDBJ whole genome shotgun (WGS) entry which is preliminary data.</text>
</comment>
<proteinExistence type="predicted"/>
<gene>
    <name evidence="1" type="ORF">A2733_02180</name>
</gene>
<accession>A0A1F6V2U2</accession>
<sequence>MNTYNVVIPKSLAKMGDLVLVPKREYESFLEFKKIKEFIPTLAEKKALKRAELNRKKGNYLTLNEFKNKLGFTN</sequence>
<dbReference type="AlphaFoldDB" id="A0A1F6V2U2"/>